<sequence length="116" mass="13122">MQPRERATMEFVVECAEDDRLMAVNVTVLDGAHIQGSTLREKQRQRLGTTVVAGGYNTEKSEKEKSTGKNPQNQCSLPFISFLEFSVKRVSSFVDFSVKRVCITRLIKCDPLYFAL</sequence>
<dbReference type="EMBL" id="JACGWO010000012">
    <property type="protein sequence ID" value="KAK4413660.1"/>
    <property type="molecule type" value="Genomic_DNA"/>
</dbReference>
<reference evidence="2" key="1">
    <citation type="submission" date="2020-06" db="EMBL/GenBank/DDBJ databases">
        <authorList>
            <person name="Li T."/>
            <person name="Hu X."/>
            <person name="Zhang T."/>
            <person name="Song X."/>
            <person name="Zhang H."/>
            <person name="Dai N."/>
            <person name="Sheng W."/>
            <person name="Hou X."/>
            <person name="Wei L."/>
        </authorList>
    </citation>
    <scope>NUCLEOTIDE SEQUENCE</scope>
    <source>
        <strain evidence="2">3651</strain>
        <tissue evidence="2">Leaf</tissue>
    </source>
</reference>
<gene>
    <name evidence="2" type="ORF">Salat_2778800</name>
</gene>
<protein>
    <submittedName>
        <fullName evidence="2">Uncharacterized protein</fullName>
    </submittedName>
</protein>
<reference evidence="2" key="2">
    <citation type="journal article" date="2024" name="Plant">
        <title>Genomic evolution and insights into agronomic trait innovations of Sesamum species.</title>
        <authorList>
            <person name="Miao H."/>
            <person name="Wang L."/>
            <person name="Qu L."/>
            <person name="Liu H."/>
            <person name="Sun Y."/>
            <person name="Le M."/>
            <person name="Wang Q."/>
            <person name="Wei S."/>
            <person name="Zheng Y."/>
            <person name="Lin W."/>
            <person name="Duan Y."/>
            <person name="Cao H."/>
            <person name="Xiong S."/>
            <person name="Wang X."/>
            <person name="Wei L."/>
            <person name="Li C."/>
            <person name="Ma Q."/>
            <person name="Ju M."/>
            <person name="Zhao R."/>
            <person name="Li G."/>
            <person name="Mu C."/>
            <person name="Tian Q."/>
            <person name="Mei H."/>
            <person name="Zhang T."/>
            <person name="Gao T."/>
            <person name="Zhang H."/>
        </authorList>
    </citation>
    <scope>NUCLEOTIDE SEQUENCE</scope>
    <source>
        <strain evidence="2">3651</strain>
    </source>
</reference>
<dbReference type="AlphaFoldDB" id="A0AAE2C9G3"/>
<feature type="region of interest" description="Disordered" evidence="1">
    <location>
        <begin position="50"/>
        <end position="73"/>
    </location>
</feature>
<evidence type="ECO:0000313" key="3">
    <source>
        <dbReference type="Proteomes" id="UP001293254"/>
    </source>
</evidence>
<name>A0AAE2C9G3_9LAMI</name>
<dbReference type="Proteomes" id="UP001293254">
    <property type="component" value="Unassembled WGS sequence"/>
</dbReference>
<proteinExistence type="predicted"/>
<organism evidence="2 3">
    <name type="scientific">Sesamum alatum</name>
    <dbReference type="NCBI Taxonomy" id="300844"/>
    <lineage>
        <taxon>Eukaryota</taxon>
        <taxon>Viridiplantae</taxon>
        <taxon>Streptophyta</taxon>
        <taxon>Embryophyta</taxon>
        <taxon>Tracheophyta</taxon>
        <taxon>Spermatophyta</taxon>
        <taxon>Magnoliopsida</taxon>
        <taxon>eudicotyledons</taxon>
        <taxon>Gunneridae</taxon>
        <taxon>Pentapetalae</taxon>
        <taxon>asterids</taxon>
        <taxon>lamiids</taxon>
        <taxon>Lamiales</taxon>
        <taxon>Pedaliaceae</taxon>
        <taxon>Sesamum</taxon>
    </lineage>
</organism>
<evidence type="ECO:0000313" key="2">
    <source>
        <dbReference type="EMBL" id="KAK4413660.1"/>
    </source>
</evidence>
<evidence type="ECO:0000256" key="1">
    <source>
        <dbReference type="SAM" id="MobiDB-lite"/>
    </source>
</evidence>
<comment type="caution">
    <text evidence="2">The sequence shown here is derived from an EMBL/GenBank/DDBJ whole genome shotgun (WGS) entry which is preliminary data.</text>
</comment>
<accession>A0AAE2C9G3</accession>
<keyword evidence="3" id="KW-1185">Reference proteome</keyword>